<dbReference type="OrthoDB" id="7317090at2"/>
<protein>
    <submittedName>
        <fullName evidence="4">Sugar ABC transporter substrate-binding protein</fullName>
    </submittedName>
</protein>
<comment type="caution">
    <text evidence="4">The sequence shown here is derived from an EMBL/GenBank/DDBJ whole genome shotgun (WGS) entry which is preliminary data.</text>
</comment>
<sequence>MKTLMTTAALALCASGAMAEDLRMSWWGGDSRHAATQAALEICSEKHGHTVSPEFTGFDGYLEKLTTQMAGGTEADLVQVNWPWLPLFSRNGDGFLDLNTVADTVDLSQWTPEQLAAVTLNGQLNGLPLSTSGRVFFFNMTTLAEAGIDVPTTWDEFYAAAETLRSVNGDDYTLFNAVKETAQLLVTLSVVQKTGKDLVDPETNRVAWTVEELAEGIEFYGHLVEIKAIRSMQEDAAAGNVNLFEKPEWAQGMIAGSYEWDSTYNKYAGPLNEGQVLQAVNPVRFDDAVVDGIYAKPSMFFAISANSEHPQAAAEILNCLLTEAEGIDALGDTRGLPASAVAAARLTESGAIDPNVVAANAIVMSATGPTISPFNEHPEVRGTFIDTLEEYAYGLISAEDAAEIIIEGANDVLGAFDS</sequence>
<organism evidence="4 5">
    <name type="scientific">Marivivens niveibacter</name>
    <dbReference type="NCBI Taxonomy" id="1930667"/>
    <lineage>
        <taxon>Bacteria</taxon>
        <taxon>Pseudomonadati</taxon>
        <taxon>Pseudomonadota</taxon>
        <taxon>Alphaproteobacteria</taxon>
        <taxon>Rhodobacterales</taxon>
        <taxon>Paracoccaceae</taxon>
        <taxon>Marivivens group</taxon>
        <taxon>Marivivens</taxon>
    </lineage>
</organism>
<accession>A0A251WWU3</accession>
<dbReference type="PANTHER" id="PTHR43649:SF11">
    <property type="entry name" value="ABC TRANSPORTER SUBSTRATE-BINDING PROTEIN YESO-RELATED"/>
    <property type="match status" value="1"/>
</dbReference>
<comment type="subcellular location">
    <subcellularLocation>
        <location evidence="1">Periplasm</location>
    </subcellularLocation>
</comment>
<proteinExistence type="inferred from homology"/>
<evidence type="ECO:0000313" key="4">
    <source>
        <dbReference type="EMBL" id="OUD08433.1"/>
    </source>
</evidence>
<dbReference type="GO" id="GO:0042597">
    <property type="term" value="C:periplasmic space"/>
    <property type="evidence" value="ECO:0007669"/>
    <property type="project" value="UniProtKB-SubCell"/>
</dbReference>
<reference evidence="4 5" key="1">
    <citation type="submission" date="2016-12" db="EMBL/GenBank/DDBJ databases">
        <title>The draft genome sequence of HSLHS2.</title>
        <authorList>
            <person name="Hu D."/>
            <person name="Wang L."/>
            <person name="Shao Z."/>
        </authorList>
    </citation>
    <scope>NUCLEOTIDE SEQUENCE [LARGE SCALE GENOMIC DNA]</scope>
    <source>
        <strain evidence="4">MCCC 1A06712</strain>
    </source>
</reference>
<evidence type="ECO:0000313" key="5">
    <source>
        <dbReference type="Proteomes" id="UP000194664"/>
    </source>
</evidence>
<dbReference type="SUPFAM" id="SSF53850">
    <property type="entry name" value="Periplasmic binding protein-like II"/>
    <property type="match status" value="1"/>
</dbReference>
<dbReference type="Pfam" id="PF01547">
    <property type="entry name" value="SBP_bac_1"/>
    <property type="match status" value="1"/>
</dbReference>
<dbReference type="Gene3D" id="3.40.190.10">
    <property type="entry name" value="Periplasmic binding protein-like II"/>
    <property type="match status" value="2"/>
</dbReference>
<keyword evidence="3" id="KW-0732">Signal</keyword>
<dbReference type="EMBL" id="MSPP01000005">
    <property type="protein sequence ID" value="OUD08433.1"/>
    <property type="molecule type" value="Genomic_DNA"/>
</dbReference>
<name>A0A251WWU3_9RHOB</name>
<keyword evidence="5" id="KW-1185">Reference proteome</keyword>
<comment type="similarity">
    <text evidence="2">Belongs to the bacterial solute-binding protein 1 family.</text>
</comment>
<dbReference type="Proteomes" id="UP000194664">
    <property type="component" value="Unassembled WGS sequence"/>
</dbReference>
<evidence type="ECO:0000256" key="3">
    <source>
        <dbReference type="SAM" id="SignalP"/>
    </source>
</evidence>
<dbReference type="InterPro" id="IPR050490">
    <property type="entry name" value="Bact_solute-bd_prot1"/>
</dbReference>
<dbReference type="RefSeq" id="WP_086452132.1">
    <property type="nucleotide sequence ID" value="NZ_MSPP01000005.1"/>
</dbReference>
<dbReference type="PANTHER" id="PTHR43649">
    <property type="entry name" value="ARABINOSE-BINDING PROTEIN-RELATED"/>
    <property type="match status" value="1"/>
</dbReference>
<dbReference type="InterPro" id="IPR006059">
    <property type="entry name" value="SBP"/>
</dbReference>
<gene>
    <name evidence="4" type="ORF">BVC71_13080</name>
</gene>
<feature type="signal peptide" evidence="3">
    <location>
        <begin position="1"/>
        <end position="19"/>
    </location>
</feature>
<dbReference type="AlphaFoldDB" id="A0A251WWU3"/>
<evidence type="ECO:0000256" key="1">
    <source>
        <dbReference type="ARBA" id="ARBA00004418"/>
    </source>
</evidence>
<feature type="chain" id="PRO_5013327187" evidence="3">
    <location>
        <begin position="20"/>
        <end position="418"/>
    </location>
</feature>
<evidence type="ECO:0000256" key="2">
    <source>
        <dbReference type="ARBA" id="ARBA00008520"/>
    </source>
</evidence>